<dbReference type="PROSITE" id="PS50837">
    <property type="entry name" value="NACHT"/>
    <property type="match status" value="1"/>
</dbReference>
<dbReference type="InterPro" id="IPR001611">
    <property type="entry name" value="Leu-rich_rpt"/>
</dbReference>
<dbReference type="InterPro" id="IPR007111">
    <property type="entry name" value="NACHT_NTPase"/>
</dbReference>
<organism evidence="8 9">
    <name type="scientific">Erpetoichthys calabaricus</name>
    <name type="common">Rope fish</name>
    <name type="synonym">Calamoichthys calabaricus</name>
    <dbReference type="NCBI Taxonomy" id="27687"/>
    <lineage>
        <taxon>Eukaryota</taxon>
        <taxon>Metazoa</taxon>
        <taxon>Chordata</taxon>
        <taxon>Craniata</taxon>
        <taxon>Vertebrata</taxon>
        <taxon>Euteleostomi</taxon>
        <taxon>Actinopterygii</taxon>
        <taxon>Polypteriformes</taxon>
        <taxon>Polypteridae</taxon>
        <taxon>Erpetoichthys</taxon>
    </lineage>
</organism>
<keyword evidence="3" id="KW-0963">Cytoplasm</keyword>
<dbReference type="InterPro" id="IPR027417">
    <property type="entry name" value="P-loop_NTPase"/>
</dbReference>
<comment type="similarity">
    <text evidence="2">Belongs to the NLRP family.</text>
</comment>
<dbReference type="GO" id="GO:0005524">
    <property type="term" value="F:ATP binding"/>
    <property type="evidence" value="ECO:0007669"/>
    <property type="project" value="UniProtKB-KW"/>
</dbReference>
<accession>A0A8C4RJV2</accession>
<dbReference type="SUPFAM" id="SSF52540">
    <property type="entry name" value="P-loop containing nucleoside triphosphate hydrolases"/>
    <property type="match status" value="1"/>
</dbReference>
<dbReference type="PANTHER" id="PTHR45690">
    <property type="entry name" value="NACHT, LRR AND PYD DOMAINS-CONTAINING PROTEIN 12"/>
    <property type="match status" value="1"/>
</dbReference>
<dbReference type="PANTHER" id="PTHR45690:SF19">
    <property type="entry name" value="NACHT, LRR AND PYD DOMAINS-CONTAINING PROTEIN 3"/>
    <property type="match status" value="1"/>
</dbReference>
<feature type="domain" description="NACHT" evidence="7">
    <location>
        <begin position="118"/>
        <end position="257"/>
    </location>
</feature>
<sequence>MSLVSNSSSPSFFQLFSLCLSGLHEMHKVTVYESTKILDDQSSSSTDPSARAVGFETRYTELVVINKYRRTYSETHHELLEIGRTHAEMVEERVKEKCERIWTEQLFRRSPGSESPPHIVVVSGVAGIGKTTMVQKIMFDWARGAQYQRFAFVFMFKFRDLNLLDNKNEPQMPLTRLIVRHYKYLNDQKLIKILSKPESLLFIFDGLDEYKHKLDFTQKQVCSNPEELFSVHVLLTSLVSGTLLKGCSVLITSRPTALEVLDMDRVDRYAEILGFFPFQRLMYFKKFFDDADLGAEVFRYVEENAILYTMCFNPSYCWIICSVLKSHFMTPEEEQGNTPRTVTELFVMFLHNILTNHRREVEDRRGILVKLGKMAYYGVDNRILVFYDKSEMSTFGLQPLLSSPFLSGFLKEILQRESSLDHTTYTFFHLTLQEFMAAFSFFLDPSDGVKNLLVKMDSCKDGRFEILIRFLAGLAKPSVFKTLEKILGLVVTYPTARNCKASPSDCLAHTRCSPSLFSPLLHSLRLCHLTPDCCLALASALSAEAPRLTELEMRNNNLGNSGVSLLCEGLKIKSECECLCVPAVFADHLPLTELELGRNKLEDSGVGLLLNTVGFIDSNFTELTNQQRPYVFPCIHIKSLKKESETPQLRTLDSCGLTSGCLAALSSALFTEHSQLTDLWLGENKLEDSGVHLLCEGMKSANCKLEKLRLFQCGLTSGCCAALSSALSAEHSHLTELDLRWNNLQDSGVCQLCEGLRSQNCKLQKLRLYQCGLTSGCCSALSSAFSVEHSHLTELDLSKNNLEDSGVRLLCEGLKNKNFHLSVQDFKSPLARKSFDLLT</sequence>
<evidence type="ECO:0000259" key="7">
    <source>
        <dbReference type="PROSITE" id="PS50837"/>
    </source>
</evidence>
<protein>
    <recommendedName>
        <fullName evidence="7">NACHT domain-containing protein</fullName>
    </recommendedName>
</protein>
<name>A0A8C4RJV2_ERPCA</name>
<dbReference type="Pfam" id="PF13516">
    <property type="entry name" value="LRR_6"/>
    <property type="match status" value="4"/>
</dbReference>
<dbReference type="InterPro" id="IPR041075">
    <property type="entry name" value="NOD1/2_WH"/>
</dbReference>
<reference evidence="8" key="2">
    <citation type="submission" date="2025-08" db="UniProtKB">
        <authorList>
            <consortium name="Ensembl"/>
        </authorList>
    </citation>
    <scope>IDENTIFICATION</scope>
</reference>
<evidence type="ECO:0000256" key="4">
    <source>
        <dbReference type="ARBA" id="ARBA00022737"/>
    </source>
</evidence>
<dbReference type="Ensembl" id="ENSECRT00000003651.1">
    <property type="protein sequence ID" value="ENSECRP00000003590.1"/>
    <property type="gene ID" value="ENSECRG00000002453.1"/>
</dbReference>
<dbReference type="Pfam" id="PF05729">
    <property type="entry name" value="NACHT"/>
    <property type="match status" value="1"/>
</dbReference>
<dbReference type="SUPFAM" id="SSF52047">
    <property type="entry name" value="RNI-like"/>
    <property type="match status" value="1"/>
</dbReference>
<dbReference type="SMART" id="SM00368">
    <property type="entry name" value="LRR_RI"/>
    <property type="match status" value="8"/>
</dbReference>
<dbReference type="GO" id="GO:0006954">
    <property type="term" value="P:inflammatory response"/>
    <property type="evidence" value="ECO:0007669"/>
    <property type="project" value="UniProtKB-KW"/>
</dbReference>
<dbReference type="Pfam" id="PF17779">
    <property type="entry name" value="WHD_NOD2"/>
    <property type="match status" value="1"/>
</dbReference>
<reference evidence="8" key="1">
    <citation type="submission" date="2021-06" db="EMBL/GenBank/DDBJ databases">
        <authorList>
            <consortium name="Wellcome Sanger Institute Data Sharing"/>
        </authorList>
    </citation>
    <scope>NUCLEOTIDE SEQUENCE [LARGE SCALE GENOMIC DNA]</scope>
</reference>
<evidence type="ECO:0000256" key="6">
    <source>
        <dbReference type="ARBA" id="ARBA00022840"/>
    </source>
</evidence>
<comment type="subcellular location">
    <subcellularLocation>
        <location evidence="1">Cytoplasm</location>
    </subcellularLocation>
</comment>
<evidence type="ECO:0000313" key="9">
    <source>
        <dbReference type="Proteomes" id="UP000694620"/>
    </source>
</evidence>
<evidence type="ECO:0000256" key="2">
    <source>
        <dbReference type="ARBA" id="ARBA00008665"/>
    </source>
</evidence>
<evidence type="ECO:0000313" key="8">
    <source>
        <dbReference type="Ensembl" id="ENSECRP00000003590.1"/>
    </source>
</evidence>
<evidence type="ECO:0000256" key="1">
    <source>
        <dbReference type="ARBA" id="ARBA00004496"/>
    </source>
</evidence>
<evidence type="ECO:0000256" key="5">
    <source>
        <dbReference type="ARBA" id="ARBA00022741"/>
    </source>
</evidence>
<reference evidence="8" key="3">
    <citation type="submission" date="2025-09" db="UniProtKB">
        <authorList>
            <consortium name="Ensembl"/>
        </authorList>
    </citation>
    <scope>IDENTIFICATION</scope>
</reference>
<dbReference type="AlphaFoldDB" id="A0A8C4RJV2"/>
<dbReference type="Gene3D" id="3.80.10.10">
    <property type="entry name" value="Ribonuclease Inhibitor"/>
    <property type="match status" value="2"/>
</dbReference>
<proteinExistence type="inferred from homology"/>
<dbReference type="Gene3D" id="3.40.50.300">
    <property type="entry name" value="P-loop containing nucleotide triphosphate hydrolases"/>
    <property type="match status" value="1"/>
</dbReference>
<dbReference type="GO" id="GO:0005829">
    <property type="term" value="C:cytosol"/>
    <property type="evidence" value="ECO:0007669"/>
    <property type="project" value="UniProtKB-SubCell"/>
</dbReference>
<keyword evidence="5" id="KW-0547">Nucleotide-binding</keyword>
<dbReference type="Proteomes" id="UP000694620">
    <property type="component" value="Chromosome 1"/>
</dbReference>
<keyword evidence="4" id="KW-0677">Repeat</keyword>
<keyword evidence="6" id="KW-0067">ATP-binding</keyword>
<dbReference type="InterPro" id="IPR050637">
    <property type="entry name" value="NLRP_innate_immun_reg"/>
</dbReference>
<dbReference type="InterPro" id="IPR032675">
    <property type="entry name" value="LRR_dom_sf"/>
</dbReference>
<evidence type="ECO:0000256" key="3">
    <source>
        <dbReference type="ARBA" id="ARBA00022490"/>
    </source>
</evidence>
<dbReference type="GeneTree" id="ENSGT01150000287004"/>
<keyword evidence="9" id="KW-1185">Reference proteome</keyword>